<reference evidence="2 3" key="1">
    <citation type="journal article" date="2005" name="J. Bacteriol.">
        <title>Whole-genome sequencing of Staphylococcus haemolyticus uncovers the extreme plasticity of its genome and the evolution of human-colonizing staphylococcal species.</title>
        <authorList>
            <person name="Takeuchi F."/>
            <person name="Watanabe S."/>
            <person name="Baba T."/>
            <person name="Yuzawa H."/>
            <person name="Ito T."/>
            <person name="Morimoto Y."/>
            <person name="Kuroda M."/>
            <person name="Cui L."/>
            <person name="Takahashi M."/>
            <person name="Ankai A."/>
            <person name="Baba S."/>
            <person name="Fukui S."/>
            <person name="Lee J.C."/>
            <person name="Hiramatsu K."/>
        </authorList>
    </citation>
    <scope>NUCLEOTIDE SEQUENCE [LARGE SCALE GENOMIC DNA]</scope>
    <source>
        <strain evidence="2 3">JCSC1435</strain>
    </source>
</reference>
<protein>
    <submittedName>
        <fullName evidence="2">Uncharacterized protein</fullName>
    </submittedName>
</protein>
<gene>
    <name evidence="2" type="ordered locus">SH0340</name>
</gene>
<name>Q4L9M6_STAHJ</name>
<dbReference type="Proteomes" id="UP000000543">
    <property type="component" value="Chromosome"/>
</dbReference>
<organism evidence="2 3">
    <name type="scientific">Staphylococcus haemolyticus (strain JCSC1435)</name>
    <dbReference type="NCBI Taxonomy" id="279808"/>
    <lineage>
        <taxon>Bacteria</taxon>
        <taxon>Bacillati</taxon>
        <taxon>Bacillota</taxon>
        <taxon>Bacilli</taxon>
        <taxon>Bacillales</taxon>
        <taxon>Staphylococcaceae</taxon>
        <taxon>Staphylococcus</taxon>
    </lineage>
</organism>
<dbReference type="AlphaFoldDB" id="Q4L9M6"/>
<feature type="region of interest" description="Disordered" evidence="1">
    <location>
        <begin position="23"/>
        <end position="42"/>
    </location>
</feature>
<dbReference type="KEGG" id="sha:SH0340"/>
<dbReference type="EMBL" id="AP006716">
    <property type="protein sequence ID" value="BAE03649.1"/>
    <property type="molecule type" value="Genomic_DNA"/>
</dbReference>
<accession>Q4L9M6</accession>
<proteinExistence type="predicted"/>
<evidence type="ECO:0000313" key="3">
    <source>
        <dbReference type="Proteomes" id="UP000000543"/>
    </source>
</evidence>
<sequence>MKRLFFISIIFLVFLRGCSLSDNKDKAESEEANNKAKATDKM</sequence>
<evidence type="ECO:0000313" key="2">
    <source>
        <dbReference type="EMBL" id="BAE03649.1"/>
    </source>
</evidence>
<evidence type="ECO:0000256" key="1">
    <source>
        <dbReference type="SAM" id="MobiDB-lite"/>
    </source>
</evidence>
<dbReference type="HOGENOM" id="CLU_3258148_0_0_9"/>
<dbReference type="RefSeq" id="WP_011274667.1">
    <property type="nucleotide sequence ID" value="NC_007168.1"/>
</dbReference>